<sequence>MEAERVIDDGEMEVERWRRNND</sequence>
<feature type="non-terminal residue" evidence="1">
    <location>
        <position position="22"/>
    </location>
</feature>
<evidence type="ECO:0000313" key="2">
    <source>
        <dbReference type="Proteomes" id="UP000265520"/>
    </source>
</evidence>
<dbReference type="AlphaFoldDB" id="A0A392SMI3"/>
<accession>A0A392SMI3</accession>
<dbReference type="EMBL" id="LXQA010396538">
    <property type="protein sequence ID" value="MCI49140.1"/>
    <property type="molecule type" value="Genomic_DNA"/>
</dbReference>
<proteinExistence type="predicted"/>
<evidence type="ECO:0000313" key="1">
    <source>
        <dbReference type="EMBL" id="MCI49140.1"/>
    </source>
</evidence>
<dbReference type="Proteomes" id="UP000265520">
    <property type="component" value="Unassembled WGS sequence"/>
</dbReference>
<keyword evidence="2" id="KW-1185">Reference proteome</keyword>
<comment type="caution">
    <text evidence="1">The sequence shown here is derived from an EMBL/GenBank/DDBJ whole genome shotgun (WGS) entry which is preliminary data.</text>
</comment>
<organism evidence="1 2">
    <name type="scientific">Trifolium medium</name>
    <dbReference type="NCBI Taxonomy" id="97028"/>
    <lineage>
        <taxon>Eukaryota</taxon>
        <taxon>Viridiplantae</taxon>
        <taxon>Streptophyta</taxon>
        <taxon>Embryophyta</taxon>
        <taxon>Tracheophyta</taxon>
        <taxon>Spermatophyta</taxon>
        <taxon>Magnoliopsida</taxon>
        <taxon>eudicotyledons</taxon>
        <taxon>Gunneridae</taxon>
        <taxon>Pentapetalae</taxon>
        <taxon>rosids</taxon>
        <taxon>fabids</taxon>
        <taxon>Fabales</taxon>
        <taxon>Fabaceae</taxon>
        <taxon>Papilionoideae</taxon>
        <taxon>50 kb inversion clade</taxon>
        <taxon>NPAAA clade</taxon>
        <taxon>Hologalegina</taxon>
        <taxon>IRL clade</taxon>
        <taxon>Trifolieae</taxon>
        <taxon>Trifolium</taxon>
    </lineage>
</organism>
<name>A0A392SMI3_9FABA</name>
<protein>
    <submittedName>
        <fullName evidence="1">Uncharacterized protein</fullName>
    </submittedName>
</protein>
<reference evidence="1 2" key="1">
    <citation type="journal article" date="2018" name="Front. Plant Sci.">
        <title>Red Clover (Trifolium pratense) and Zigzag Clover (T. medium) - A Picture of Genomic Similarities and Differences.</title>
        <authorList>
            <person name="Dluhosova J."/>
            <person name="Istvanek J."/>
            <person name="Nedelnik J."/>
            <person name="Repkova J."/>
        </authorList>
    </citation>
    <scope>NUCLEOTIDE SEQUENCE [LARGE SCALE GENOMIC DNA]</scope>
    <source>
        <strain evidence="2">cv. 10/8</strain>
        <tissue evidence="1">Leaf</tissue>
    </source>
</reference>